<reference evidence="1 2" key="1">
    <citation type="journal article" date="2009" name="Nature">
        <title>The Sorghum bicolor genome and the diversification of grasses.</title>
        <authorList>
            <person name="Paterson A.H."/>
            <person name="Bowers J.E."/>
            <person name="Bruggmann R."/>
            <person name="Dubchak I."/>
            <person name="Grimwood J."/>
            <person name="Gundlach H."/>
            <person name="Haberer G."/>
            <person name="Hellsten U."/>
            <person name="Mitros T."/>
            <person name="Poliakov A."/>
            <person name="Schmutz J."/>
            <person name="Spannagl M."/>
            <person name="Tang H."/>
            <person name="Wang X."/>
            <person name="Wicker T."/>
            <person name="Bharti A.K."/>
            <person name="Chapman J."/>
            <person name="Feltus F.A."/>
            <person name="Gowik U."/>
            <person name="Grigoriev I.V."/>
            <person name="Lyons E."/>
            <person name="Maher C.A."/>
            <person name="Martis M."/>
            <person name="Narechania A."/>
            <person name="Otillar R.P."/>
            <person name="Penning B.W."/>
            <person name="Salamov A.A."/>
            <person name="Wang Y."/>
            <person name="Zhang L."/>
            <person name="Carpita N.C."/>
            <person name="Freeling M."/>
            <person name="Gingle A.R."/>
            <person name="Hash C.T."/>
            <person name="Keller B."/>
            <person name="Klein P."/>
            <person name="Kresovich S."/>
            <person name="McCann M.C."/>
            <person name="Ming R."/>
            <person name="Peterson D.G."/>
            <person name="Mehboob-ur-Rahman"/>
            <person name="Ware D."/>
            <person name="Westhoff P."/>
            <person name="Mayer K.F."/>
            <person name="Messing J."/>
            <person name="Rokhsar D.S."/>
        </authorList>
    </citation>
    <scope>NUCLEOTIDE SEQUENCE [LARGE SCALE GENOMIC DNA]</scope>
    <source>
        <strain evidence="2">cv. BTx623</strain>
    </source>
</reference>
<dbReference type="AlphaFoldDB" id="A0A1W0VVK5"/>
<reference evidence="2" key="2">
    <citation type="journal article" date="2018" name="Plant J.">
        <title>The Sorghum bicolor reference genome: improved assembly, gene annotations, a transcriptome atlas, and signatures of genome organization.</title>
        <authorList>
            <person name="McCormick R.F."/>
            <person name="Truong S.K."/>
            <person name="Sreedasyam A."/>
            <person name="Jenkins J."/>
            <person name="Shu S."/>
            <person name="Sims D."/>
            <person name="Kennedy M."/>
            <person name="Amirebrahimi M."/>
            <person name="Weers B.D."/>
            <person name="McKinley B."/>
            <person name="Mattison A."/>
            <person name="Morishige D.T."/>
            <person name="Grimwood J."/>
            <person name="Schmutz J."/>
            <person name="Mullet J.E."/>
        </authorList>
    </citation>
    <scope>NUCLEOTIDE SEQUENCE [LARGE SCALE GENOMIC DNA]</scope>
    <source>
        <strain evidence="2">cv. BTx623</strain>
    </source>
</reference>
<gene>
    <name evidence="1" type="ORF">SORBI_3003G035601</name>
</gene>
<evidence type="ECO:0000313" key="1">
    <source>
        <dbReference type="EMBL" id="OQU86162.1"/>
    </source>
</evidence>
<organism evidence="1 2">
    <name type="scientific">Sorghum bicolor</name>
    <name type="common">Sorghum</name>
    <name type="synonym">Sorghum vulgare</name>
    <dbReference type="NCBI Taxonomy" id="4558"/>
    <lineage>
        <taxon>Eukaryota</taxon>
        <taxon>Viridiplantae</taxon>
        <taxon>Streptophyta</taxon>
        <taxon>Embryophyta</taxon>
        <taxon>Tracheophyta</taxon>
        <taxon>Spermatophyta</taxon>
        <taxon>Magnoliopsida</taxon>
        <taxon>Liliopsida</taxon>
        <taxon>Poales</taxon>
        <taxon>Poaceae</taxon>
        <taxon>PACMAD clade</taxon>
        <taxon>Panicoideae</taxon>
        <taxon>Andropogonodae</taxon>
        <taxon>Andropogoneae</taxon>
        <taxon>Sorghinae</taxon>
        <taxon>Sorghum</taxon>
    </lineage>
</organism>
<evidence type="ECO:0000313" key="2">
    <source>
        <dbReference type="Proteomes" id="UP000000768"/>
    </source>
</evidence>
<dbReference type="STRING" id="4558.A0A1W0VVK5"/>
<dbReference type="Gramene" id="OQU86162">
    <property type="protein sequence ID" value="OQU86162"/>
    <property type="gene ID" value="SORBI_3003G035601"/>
</dbReference>
<name>A0A1W0VVK5_SORBI</name>
<dbReference type="Proteomes" id="UP000000768">
    <property type="component" value="Chromosome 3"/>
</dbReference>
<dbReference type="EMBL" id="CM000762">
    <property type="protein sequence ID" value="OQU86162.1"/>
    <property type="molecule type" value="Genomic_DNA"/>
</dbReference>
<accession>A0A1W0VVK5</accession>
<sequence length="158" mass="17058">MVASMGVGSASICHLCARNGMLEKTGLKIPVFRKTGTTIVGLVFSVSILISHPKILAYIEYQGHVSTALVLGGVDCTGPHLHYTQSLAAMSVFEAKYKEGLTGKTEYLRNHLLPNPRTYVSSRGYSFAQEGRTEVLSTKITPLRPNAEVTAVGDAMEE</sequence>
<protein>
    <submittedName>
        <fullName evidence="1">Uncharacterized protein</fullName>
    </submittedName>
</protein>
<proteinExistence type="predicted"/>
<dbReference type="InParanoid" id="A0A1W0VVK5"/>
<keyword evidence="2" id="KW-1185">Reference proteome</keyword>